<proteinExistence type="predicted"/>
<dbReference type="Gramene" id="CDP21713">
    <property type="protein sequence ID" value="CDP21713"/>
    <property type="gene ID" value="GSCOC_T00004757001"/>
</dbReference>
<reference evidence="3" key="1">
    <citation type="journal article" date="2014" name="Science">
        <title>The coffee genome provides insight into the convergent evolution of caffeine biosynthesis.</title>
        <authorList>
            <person name="Denoeud F."/>
            <person name="Carretero-Paulet L."/>
            <person name="Dereeper A."/>
            <person name="Droc G."/>
            <person name="Guyot R."/>
            <person name="Pietrella M."/>
            <person name="Zheng C."/>
            <person name="Alberti A."/>
            <person name="Anthony F."/>
            <person name="Aprea G."/>
            <person name="Aury J.M."/>
            <person name="Bento P."/>
            <person name="Bernard M."/>
            <person name="Bocs S."/>
            <person name="Campa C."/>
            <person name="Cenci A."/>
            <person name="Combes M.C."/>
            <person name="Crouzillat D."/>
            <person name="Da Silva C."/>
            <person name="Daddiego L."/>
            <person name="De Bellis F."/>
            <person name="Dussert S."/>
            <person name="Garsmeur O."/>
            <person name="Gayraud T."/>
            <person name="Guignon V."/>
            <person name="Jahn K."/>
            <person name="Jamilloux V."/>
            <person name="Joet T."/>
            <person name="Labadie K."/>
            <person name="Lan T."/>
            <person name="Leclercq J."/>
            <person name="Lepelley M."/>
            <person name="Leroy T."/>
            <person name="Li L.T."/>
            <person name="Librado P."/>
            <person name="Lopez L."/>
            <person name="Munoz A."/>
            <person name="Noel B."/>
            <person name="Pallavicini A."/>
            <person name="Perrotta G."/>
            <person name="Poncet V."/>
            <person name="Pot D."/>
            <person name="Priyono X."/>
            <person name="Rigoreau M."/>
            <person name="Rouard M."/>
            <person name="Rozas J."/>
            <person name="Tranchant-Dubreuil C."/>
            <person name="VanBuren R."/>
            <person name="Zhang Q."/>
            <person name="Andrade A.C."/>
            <person name="Argout X."/>
            <person name="Bertrand B."/>
            <person name="de Kochko A."/>
            <person name="Graziosi G."/>
            <person name="Henry R.J."/>
            <person name="Jayarama X."/>
            <person name="Ming R."/>
            <person name="Nagai C."/>
            <person name="Rounsley S."/>
            <person name="Sankoff D."/>
            <person name="Giuliano G."/>
            <person name="Albert V.A."/>
            <person name="Wincker P."/>
            <person name="Lashermes P."/>
        </authorList>
    </citation>
    <scope>NUCLEOTIDE SEQUENCE [LARGE SCALE GENOMIC DNA]</scope>
    <source>
        <strain evidence="3">cv. DH200-94</strain>
    </source>
</reference>
<evidence type="ECO:0000313" key="2">
    <source>
        <dbReference type="EMBL" id="CDP21713.1"/>
    </source>
</evidence>
<protein>
    <submittedName>
        <fullName evidence="2">DH200=94 genomic scaffold, scaffold_5956</fullName>
    </submittedName>
</protein>
<dbReference type="InParanoid" id="A0A068VPS7"/>
<dbReference type="AlphaFoldDB" id="A0A068VPS7"/>
<organism evidence="2 3">
    <name type="scientific">Coffea canephora</name>
    <name type="common">Robusta coffee</name>
    <dbReference type="NCBI Taxonomy" id="49390"/>
    <lineage>
        <taxon>Eukaryota</taxon>
        <taxon>Viridiplantae</taxon>
        <taxon>Streptophyta</taxon>
        <taxon>Embryophyta</taxon>
        <taxon>Tracheophyta</taxon>
        <taxon>Spermatophyta</taxon>
        <taxon>Magnoliopsida</taxon>
        <taxon>eudicotyledons</taxon>
        <taxon>Gunneridae</taxon>
        <taxon>Pentapetalae</taxon>
        <taxon>asterids</taxon>
        <taxon>lamiids</taxon>
        <taxon>Gentianales</taxon>
        <taxon>Rubiaceae</taxon>
        <taxon>Ixoroideae</taxon>
        <taxon>Gardenieae complex</taxon>
        <taxon>Bertiereae - Coffeeae clade</taxon>
        <taxon>Coffeeae</taxon>
        <taxon>Coffea</taxon>
    </lineage>
</organism>
<dbReference type="Proteomes" id="UP000295252">
    <property type="component" value="Unassembled WGS sequence"/>
</dbReference>
<sequence>MWFSKSEFEEHGTSYVQRKCP</sequence>
<gene>
    <name evidence="2" type="ORF">GSCOC_T00004757001</name>
</gene>
<name>A0A068VPS7_COFCA</name>
<keyword evidence="3" id="KW-1185">Reference proteome</keyword>
<accession>A0A068VPS7</accession>
<feature type="compositionally biased region" description="Basic and acidic residues" evidence="1">
    <location>
        <begin position="1"/>
        <end position="12"/>
    </location>
</feature>
<feature type="region of interest" description="Disordered" evidence="1">
    <location>
        <begin position="1"/>
        <end position="21"/>
    </location>
</feature>
<dbReference type="PhylomeDB" id="A0A068VPS7"/>
<evidence type="ECO:0000256" key="1">
    <source>
        <dbReference type="SAM" id="MobiDB-lite"/>
    </source>
</evidence>
<dbReference type="EMBL" id="HG745040">
    <property type="protein sequence ID" value="CDP21713.1"/>
    <property type="molecule type" value="Genomic_DNA"/>
</dbReference>
<evidence type="ECO:0000313" key="3">
    <source>
        <dbReference type="Proteomes" id="UP000295252"/>
    </source>
</evidence>